<evidence type="ECO:0000313" key="3">
    <source>
        <dbReference type="EMBL" id="KAJ8298634.1"/>
    </source>
</evidence>
<name>A0ABQ9E397_TEGGR</name>
<protein>
    <recommendedName>
        <fullName evidence="5">Heparanase</fullName>
    </recommendedName>
</protein>
<feature type="signal peptide" evidence="2">
    <location>
        <begin position="1"/>
        <end position="20"/>
    </location>
</feature>
<dbReference type="SUPFAM" id="SSF51445">
    <property type="entry name" value="(Trans)glycosidases"/>
    <property type="match status" value="1"/>
</dbReference>
<evidence type="ECO:0000256" key="2">
    <source>
        <dbReference type="SAM" id="SignalP"/>
    </source>
</evidence>
<dbReference type="PANTHER" id="PTHR46145:SF4">
    <property type="entry name" value="HEPARANASE"/>
    <property type="match status" value="1"/>
</dbReference>
<sequence>MRRFLLIILVFSVCVQSLSTNVVVNIQSDGAISEISGQFIGVTIDTFELRYWKDEFFRSKRMIMLARALSPMYIRMGGTTADYTIFSTKGVYHTERNNLKVNAPLWDKINGFIQDTGWDFIYDLNSLLRFGNGSWDMNNAVQLIKYSQSKGYKLAGWELGNEPNVYKGHDVVSPSQLSEDYVKLRNILQHFLKGPGSNAINASTFHHYYGYEGNFNLLDFLNPKILDNLIPEINIAKKYTKEYCPEGMQVWLGETSSVWGEGKPGYSDRYVAGFMWLDKLGLSAQLGIDTVMRQDFYGGQYGLLNSDGFPNPDYWLTLLYKLLVGSKVLNKNMIEMKTKITPEHLRFYTHCTNNKRTNYTKGSITVYGMNLNAVDAAIYFDQYIESELHLYLLEPSDNYGLTSGNVSLNGKHLEITENGNIPNLLTPKVVRNPVIIPGFRFGFVVIPSANKNICY</sequence>
<dbReference type="Gene3D" id="3.20.20.80">
    <property type="entry name" value="Glycosidases"/>
    <property type="match status" value="2"/>
</dbReference>
<dbReference type="PANTHER" id="PTHR46145">
    <property type="entry name" value="HEPARANASE"/>
    <property type="match status" value="1"/>
</dbReference>
<feature type="chain" id="PRO_5045396736" description="Heparanase" evidence="2">
    <location>
        <begin position="21"/>
        <end position="455"/>
    </location>
</feature>
<evidence type="ECO:0008006" key="5">
    <source>
        <dbReference type="Google" id="ProtNLM"/>
    </source>
</evidence>
<gene>
    <name evidence="3" type="ORF">KUTeg_022694</name>
</gene>
<comment type="caution">
    <text evidence="3">The sequence shown here is derived from an EMBL/GenBank/DDBJ whole genome shotgun (WGS) entry which is preliminary data.</text>
</comment>
<reference evidence="3 4" key="1">
    <citation type="submission" date="2022-12" db="EMBL/GenBank/DDBJ databases">
        <title>Chromosome-level genome of Tegillarca granosa.</title>
        <authorList>
            <person name="Kim J."/>
        </authorList>
    </citation>
    <scope>NUCLEOTIDE SEQUENCE [LARGE SCALE GENOMIC DNA]</scope>
    <source>
        <strain evidence="3">Teg-2019</strain>
        <tissue evidence="3">Adductor muscle</tissue>
    </source>
</reference>
<accession>A0ABQ9E397</accession>
<dbReference type="Pfam" id="PF03662">
    <property type="entry name" value="Glyco_hydro_79n"/>
    <property type="match status" value="1"/>
</dbReference>
<dbReference type="InterPro" id="IPR005199">
    <property type="entry name" value="Glyco_hydro_79"/>
</dbReference>
<comment type="similarity">
    <text evidence="1">Belongs to the glycosyl hydrolase 79 family.</text>
</comment>
<dbReference type="InterPro" id="IPR017853">
    <property type="entry name" value="GH"/>
</dbReference>
<dbReference type="Proteomes" id="UP001217089">
    <property type="component" value="Unassembled WGS sequence"/>
</dbReference>
<evidence type="ECO:0000256" key="1">
    <source>
        <dbReference type="ARBA" id="ARBA00009800"/>
    </source>
</evidence>
<keyword evidence="2" id="KW-0732">Signal</keyword>
<proteinExistence type="inferred from homology"/>
<organism evidence="3 4">
    <name type="scientific">Tegillarca granosa</name>
    <name type="common">Malaysian cockle</name>
    <name type="synonym">Anadara granosa</name>
    <dbReference type="NCBI Taxonomy" id="220873"/>
    <lineage>
        <taxon>Eukaryota</taxon>
        <taxon>Metazoa</taxon>
        <taxon>Spiralia</taxon>
        <taxon>Lophotrochozoa</taxon>
        <taxon>Mollusca</taxon>
        <taxon>Bivalvia</taxon>
        <taxon>Autobranchia</taxon>
        <taxon>Pteriomorphia</taxon>
        <taxon>Arcoida</taxon>
        <taxon>Arcoidea</taxon>
        <taxon>Arcidae</taxon>
        <taxon>Tegillarca</taxon>
    </lineage>
</organism>
<dbReference type="EMBL" id="JARBDR010000921">
    <property type="protein sequence ID" value="KAJ8298634.1"/>
    <property type="molecule type" value="Genomic_DNA"/>
</dbReference>
<evidence type="ECO:0000313" key="4">
    <source>
        <dbReference type="Proteomes" id="UP001217089"/>
    </source>
</evidence>
<keyword evidence="4" id="KW-1185">Reference proteome</keyword>